<keyword evidence="8" id="KW-1185">Reference proteome</keyword>
<dbReference type="InterPro" id="IPR010678">
    <property type="entry name" value="UTP25"/>
</dbReference>
<comment type="subcellular location">
    <subcellularLocation>
        <location evidence="1">Nucleus</location>
        <location evidence="1">Nucleolus</location>
    </subcellularLocation>
</comment>
<accession>A0ABQ9KLR9</accession>
<evidence type="ECO:0000256" key="1">
    <source>
        <dbReference type="ARBA" id="ARBA00004604"/>
    </source>
</evidence>
<feature type="compositionally biased region" description="Acidic residues" evidence="4">
    <location>
        <begin position="118"/>
        <end position="127"/>
    </location>
</feature>
<feature type="compositionally biased region" description="Basic and acidic residues" evidence="4">
    <location>
        <begin position="128"/>
        <end position="139"/>
    </location>
</feature>
<evidence type="ECO:0000313" key="7">
    <source>
        <dbReference type="EMBL" id="KAJ9141339.1"/>
    </source>
</evidence>
<sequence>MRKQLSTKRGLGRCRRHGMPEPENFNTRKHVKRNGHIEEAAAYSPSSHSSGDLSEENSTAVTSGEVNQKESSIYDSLLMKLQSCNKSLYDACKKRKREEEGKSDSEEEDDSGSLSVSNEEDSGEEGTDNERSHIIDSKLQEPSMISIVDKSEDAESEDDHEASDADQENNLGVNIETDVKASMPTSSFHDHLGQKISEGEIENLSNKKWEYKWEVPAFDMSNCKWIGTGKCFLKGVDIDSNYGVKQRLFKHWLDDYKISGGNDFHSSKQRLFFSLCNSYRDILHCNKKPFYLKGLEEDSSIMDAYIMHSLNHVFRTRDLIRKNDSKMEKHQESAGDESLTVDGFLDHGFTRPKVLILLPFRNIALRVVRRLIQLTPQAYKVNVEHADRFYNQFGTRDDEEIVDGDEFMQNVGNSKRSKSSKPCDYKALFSGNYDDDFMIGIKFTRRSIKLYSDFYSSDMIVASPLNLHARIEKAILDKETDVDYLSSIEVLVIDHADVITMQNWNFLTKVLGQLNHIPSKQHGTDIMRIRKWYLDGNARFYRQTIVLGHYVNPDINASFTHQCANHQGKVKLVCEYKGVLSKVLLQVRQVYERFDVNSVANVDDARLEYFIKMVFPKIKDSTQGGIMLFISSYFEYVRLRNYLKSQNASFCVLADYTEPSDVSRARVWFFEGRKKIMLYTERVHFFHRYKIRGIQNLIIYSLPERKEFYPEVVNMLEGANNMTCTVLFSQFDQIRLERIVGTASARRMIKSEKNVFLFC</sequence>
<feature type="domain" description="UTP25 NTP hydrolase-like" evidence="6">
    <location>
        <begin position="279"/>
        <end position="570"/>
    </location>
</feature>
<feature type="region of interest" description="Disordered" evidence="4">
    <location>
        <begin position="96"/>
        <end position="172"/>
    </location>
</feature>
<feature type="compositionally biased region" description="Acidic residues" evidence="4">
    <location>
        <begin position="152"/>
        <end position="167"/>
    </location>
</feature>
<evidence type="ECO:0000256" key="3">
    <source>
        <dbReference type="ARBA" id="ARBA00023242"/>
    </source>
</evidence>
<reference evidence="7" key="1">
    <citation type="journal article" date="2023" name="Plant Biotechnol. J.">
        <title>Chromosome-level wild Hevea brasiliensis genome provides new tools for genomic-assisted breeding and valuable loci to elevate rubber yield.</title>
        <authorList>
            <person name="Cheng H."/>
            <person name="Song X."/>
            <person name="Hu Y."/>
            <person name="Wu T."/>
            <person name="Yang Q."/>
            <person name="An Z."/>
            <person name="Feng S."/>
            <person name="Deng Z."/>
            <person name="Wu W."/>
            <person name="Zeng X."/>
            <person name="Tu M."/>
            <person name="Wang X."/>
            <person name="Huang H."/>
        </authorList>
    </citation>
    <scope>NUCLEOTIDE SEQUENCE</scope>
    <source>
        <strain evidence="7">MT/VB/25A 57/8</strain>
    </source>
</reference>
<comment type="similarity">
    <text evidence="2">Belongs to the UTP25 family.</text>
</comment>
<keyword evidence="3" id="KW-0539">Nucleus</keyword>
<dbReference type="PANTHER" id="PTHR12933">
    <property type="entry name" value="ORF PROTEIN-RELATED"/>
    <property type="match status" value="1"/>
</dbReference>
<evidence type="ECO:0000259" key="5">
    <source>
        <dbReference type="Pfam" id="PF06862"/>
    </source>
</evidence>
<comment type="caution">
    <text evidence="7">The sequence shown here is derived from an EMBL/GenBank/DDBJ whole genome shotgun (WGS) entry which is preliminary data.</text>
</comment>
<feature type="region of interest" description="Disordered" evidence="4">
    <location>
        <begin position="1"/>
        <end position="69"/>
    </location>
</feature>
<feature type="compositionally biased region" description="Basic residues" evidence="4">
    <location>
        <begin position="1"/>
        <end position="17"/>
    </location>
</feature>
<organism evidence="7 8">
    <name type="scientific">Hevea brasiliensis</name>
    <name type="common">Para rubber tree</name>
    <name type="synonym">Siphonia brasiliensis</name>
    <dbReference type="NCBI Taxonomy" id="3981"/>
    <lineage>
        <taxon>Eukaryota</taxon>
        <taxon>Viridiplantae</taxon>
        <taxon>Streptophyta</taxon>
        <taxon>Embryophyta</taxon>
        <taxon>Tracheophyta</taxon>
        <taxon>Spermatophyta</taxon>
        <taxon>Magnoliopsida</taxon>
        <taxon>eudicotyledons</taxon>
        <taxon>Gunneridae</taxon>
        <taxon>Pentapetalae</taxon>
        <taxon>rosids</taxon>
        <taxon>fabids</taxon>
        <taxon>Malpighiales</taxon>
        <taxon>Euphorbiaceae</taxon>
        <taxon>Crotonoideae</taxon>
        <taxon>Micrandreae</taxon>
        <taxon>Hevea</taxon>
    </lineage>
</organism>
<evidence type="ECO:0000256" key="4">
    <source>
        <dbReference type="SAM" id="MobiDB-lite"/>
    </source>
</evidence>
<feature type="compositionally biased region" description="Polar residues" evidence="4">
    <location>
        <begin position="44"/>
        <end position="69"/>
    </location>
</feature>
<name>A0ABQ9KLR9_HEVBR</name>
<proteinExistence type="inferred from homology"/>
<dbReference type="Proteomes" id="UP001174677">
    <property type="component" value="Chromosome 17"/>
</dbReference>
<evidence type="ECO:0008006" key="9">
    <source>
        <dbReference type="Google" id="ProtNLM"/>
    </source>
</evidence>
<dbReference type="EMBL" id="JARPOI010000017">
    <property type="protein sequence ID" value="KAJ9141339.1"/>
    <property type="molecule type" value="Genomic_DNA"/>
</dbReference>
<evidence type="ECO:0000259" key="6">
    <source>
        <dbReference type="Pfam" id="PF22916"/>
    </source>
</evidence>
<protein>
    <recommendedName>
        <fullName evidence="9">U3 small nucleolar RNA-associated protein 25</fullName>
    </recommendedName>
</protein>
<gene>
    <name evidence="7" type="ORF">P3X46_031881</name>
</gene>
<feature type="domain" description="UTP25 C-terminal" evidence="5">
    <location>
        <begin position="580"/>
        <end position="758"/>
    </location>
</feature>
<dbReference type="Pfam" id="PF22916">
    <property type="entry name" value="UTP25_NTPase-like"/>
    <property type="match status" value="1"/>
</dbReference>
<dbReference type="InterPro" id="IPR053939">
    <property type="entry name" value="UTP25_C"/>
</dbReference>
<dbReference type="PANTHER" id="PTHR12933:SF0">
    <property type="entry name" value="U3 SMALL NUCLEOLAR RNA-ASSOCIATED PROTEIN 25 HOMOLOG"/>
    <property type="match status" value="1"/>
</dbReference>
<evidence type="ECO:0000313" key="8">
    <source>
        <dbReference type="Proteomes" id="UP001174677"/>
    </source>
</evidence>
<dbReference type="InterPro" id="IPR053940">
    <property type="entry name" value="UTP25_NTPase-like"/>
</dbReference>
<dbReference type="Pfam" id="PF06862">
    <property type="entry name" value="Utp25_C"/>
    <property type="match status" value="1"/>
</dbReference>
<evidence type="ECO:0000256" key="2">
    <source>
        <dbReference type="ARBA" id="ARBA00009223"/>
    </source>
</evidence>